<dbReference type="PROSITE" id="PS50885">
    <property type="entry name" value="HAMP"/>
    <property type="match status" value="1"/>
</dbReference>
<comment type="similarity">
    <text evidence="2">Belongs to the methyl-accepting chemotaxis (MCP) protein family.</text>
</comment>
<feature type="domain" description="Methyl-accepting transducer" evidence="5">
    <location>
        <begin position="401"/>
        <end position="616"/>
    </location>
</feature>
<dbReference type="InterPro" id="IPR004089">
    <property type="entry name" value="MCPsignal_dom"/>
</dbReference>
<evidence type="ECO:0000313" key="8">
    <source>
        <dbReference type="Proteomes" id="UP001209229"/>
    </source>
</evidence>
<dbReference type="CDD" id="cd06225">
    <property type="entry name" value="HAMP"/>
    <property type="match status" value="1"/>
</dbReference>
<keyword evidence="8" id="KW-1185">Reference proteome</keyword>
<name>A0AAE3M479_9BACT</name>
<dbReference type="CDD" id="cd12912">
    <property type="entry name" value="PDC2_MCP_like"/>
    <property type="match status" value="1"/>
</dbReference>
<sequence>MIKINNISIRKRLNLMLGGSVIAIILFICIFSVFYSQTQFGKMLNTNMSSEMENLNSLIDIETSEKHASIESSAQMISEIFEILDIQTDEKNTKEINTISIIDYTKQKIKIPTVTYNGTPFYKDTTLVDHLGEIIDGTISFDQRIKGGFVCTSTNVRDDKGNRTTNFFIPEGSDLGKKLLNKKLFITHQLFLGVRYLTAYLPVVKNNVVVAAIAIAIEQNDIHLLKEKFYNKKFLETGYAFLVNKDGKLLIHPNQKLEGTSVAENDFFKTMLTSNENKGQFDYNYGGEDKILFYEYNEMMECYIVVNIQENEYSAVARKATLIFIIVLFVAIILFLLIGGYIVNTIRKPLNACVHFADEISAGNILAKLDINQKDELGQLATSLKTMITKLKEVINGIRLSSATITNASAMVNEASQSLSNSSNEQASTVEEVSSTMEEMVSAIKENSLNADNTNKISIEAQKVMESVFNESNKLTNAVKDISTKITVINGIAMQTNILSLNARVEAAKAGVEGRGFSVVAEEIKKLADVSKDAATDIIGITKTSLQIATSTGEQINDLMPRIVETTNLVSGISAASNEQYNGAEQVNFSMQQVNESIQSNASSSEELSNSAQQLTDEVQKMEELISFFKL</sequence>
<dbReference type="InterPro" id="IPR033462">
    <property type="entry name" value="Cache_3-Cache_2"/>
</dbReference>
<evidence type="ECO:0000256" key="1">
    <source>
        <dbReference type="ARBA" id="ARBA00022500"/>
    </source>
</evidence>
<keyword evidence="4" id="KW-0472">Membrane</keyword>
<gene>
    <name evidence="7" type="ORF">OM075_08590</name>
</gene>
<dbReference type="Gene3D" id="3.30.450.20">
    <property type="entry name" value="PAS domain"/>
    <property type="match status" value="1"/>
</dbReference>
<keyword evidence="1" id="KW-0145">Chemotaxis</keyword>
<dbReference type="InterPro" id="IPR003660">
    <property type="entry name" value="HAMP_dom"/>
</dbReference>
<dbReference type="AlphaFoldDB" id="A0AAE3M479"/>
<dbReference type="SUPFAM" id="SSF58104">
    <property type="entry name" value="Methyl-accepting chemotaxis protein (MCP) signaling domain"/>
    <property type="match status" value="1"/>
</dbReference>
<protein>
    <submittedName>
        <fullName evidence="7">Methyl-accepting chemotaxis protein</fullName>
    </submittedName>
</protein>
<keyword evidence="3" id="KW-0807">Transducer</keyword>
<evidence type="ECO:0000259" key="5">
    <source>
        <dbReference type="PROSITE" id="PS50111"/>
    </source>
</evidence>
<dbReference type="Proteomes" id="UP001209229">
    <property type="component" value="Unassembled WGS sequence"/>
</dbReference>
<dbReference type="InterPro" id="IPR051310">
    <property type="entry name" value="MCP_chemotaxis"/>
</dbReference>
<dbReference type="GO" id="GO:0005886">
    <property type="term" value="C:plasma membrane"/>
    <property type="evidence" value="ECO:0007669"/>
    <property type="project" value="TreeGrafter"/>
</dbReference>
<evidence type="ECO:0000256" key="2">
    <source>
        <dbReference type="ARBA" id="ARBA00029447"/>
    </source>
</evidence>
<dbReference type="PANTHER" id="PTHR43531">
    <property type="entry name" value="PROTEIN ICFG"/>
    <property type="match status" value="1"/>
</dbReference>
<evidence type="ECO:0000256" key="3">
    <source>
        <dbReference type="PROSITE-ProRule" id="PRU00284"/>
    </source>
</evidence>
<keyword evidence="4" id="KW-1133">Transmembrane helix</keyword>
<dbReference type="EMBL" id="JAPDPJ010000015">
    <property type="protein sequence ID" value="MCW3786522.1"/>
    <property type="molecule type" value="Genomic_DNA"/>
</dbReference>
<dbReference type="GO" id="GO:0006935">
    <property type="term" value="P:chemotaxis"/>
    <property type="evidence" value="ECO:0007669"/>
    <property type="project" value="UniProtKB-KW"/>
</dbReference>
<dbReference type="Pfam" id="PF00672">
    <property type="entry name" value="HAMP"/>
    <property type="match status" value="1"/>
</dbReference>
<dbReference type="SMART" id="SM00304">
    <property type="entry name" value="HAMP"/>
    <property type="match status" value="1"/>
</dbReference>
<proteinExistence type="inferred from homology"/>
<dbReference type="PROSITE" id="PS50111">
    <property type="entry name" value="CHEMOTAXIS_TRANSDUC_2"/>
    <property type="match status" value="1"/>
</dbReference>
<dbReference type="RefSeq" id="WP_301190087.1">
    <property type="nucleotide sequence ID" value="NZ_JAPDPJ010000015.1"/>
</dbReference>
<dbReference type="Gene3D" id="1.10.287.950">
    <property type="entry name" value="Methyl-accepting chemotaxis protein"/>
    <property type="match status" value="1"/>
</dbReference>
<evidence type="ECO:0000313" key="7">
    <source>
        <dbReference type="EMBL" id="MCW3786522.1"/>
    </source>
</evidence>
<feature type="transmembrane region" description="Helical" evidence="4">
    <location>
        <begin position="322"/>
        <end position="343"/>
    </location>
</feature>
<dbReference type="Pfam" id="PF17201">
    <property type="entry name" value="Cache_3-Cache_2"/>
    <property type="match status" value="1"/>
</dbReference>
<reference evidence="7" key="1">
    <citation type="submission" date="2022-10" db="EMBL/GenBank/DDBJ databases">
        <authorList>
            <person name="Yu W.X."/>
        </authorList>
    </citation>
    <scope>NUCLEOTIDE SEQUENCE</scope>
    <source>
        <strain evidence="7">AAT</strain>
    </source>
</reference>
<feature type="transmembrane region" description="Helical" evidence="4">
    <location>
        <begin position="12"/>
        <end position="35"/>
    </location>
</feature>
<dbReference type="PANTHER" id="PTHR43531:SF11">
    <property type="entry name" value="METHYL-ACCEPTING CHEMOTAXIS PROTEIN 3"/>
    <property type="match status" value="1"/>
</dbReference>
<feature type="domain" description="HAMP" evidence="6">
    <location>
        <begin position="344"/>
        <end position="396"/>
    </location>
</feature>
<accession>A0AAE3M479</accession>
<dbReference type="SMART" id="SM00283">
    <property type="entry name" value="MA"/>
    <property type="match status" value="1"/>
</dbReference>
<organism evidence="7 8">
    <name type="scientific">Plebeiibacterium sediminum</name>
    <dbReference type="NCBI Taxonomy" id="2992112"/>
    <lineage>
        <taxon>Bacteria</taxon>
        <taxon>Pseudomonadati</taxon>
        <taxon>Bacteroidota</taxon>
        <taxon>Bacteroidia</taxon>
        <taxon>Marinilabiliales</taxon>
        <taxon>Marinilabiliaceae</taxon>
        <taxon>Plebeiibacterium</taxon>
    </lineage>
</organism>
<comment type="caution">
    <text evidence="7">The sequence shown here is derived from an EMBL/GenBank/DDBJ whole genome shotgun (WGS) entry which is preliminary data.</text>
</comment>
<dbReference type="Pfam" id="PF00015">
    <property type="entry name" value="MCPsignal"/>
    <property type="match status" value="1"/>
</dbReference>
<dbReference type="GO" id="GO:0004888">
    <property type="term" value="F:transmembrane signaling receptor activity"/>
    <property type="evidence" value="ECO:0007669"/>
    <property type="project" value="TreeGrafter"/>
</dbReference>
<evidence type="ECO:0000256" key="4">
    <source>
        <dbReference type="SAM" id="Phobius"/>
    </source>
</evidence>
<keyword evidence="4" id="KW-0812">Transmembrane</keyword>
<evidence type="ECO:0000259" key="6">
    <source>
        <dbReference type="PROSITE" id="PS50885"/>
    </source>
</evidence>
<dbReference type="GO" id="GO:0007165">
    <property type="term" value="P:signal transduction"/>
    <property type="evidence" value="ECO:0007669"/>
    <property type="project" value="UniProtKB-KW"/>
</dbReference>